<evidence type="ECO:0000313" key="1">
    <source>
        <dbReference type="EMBL" id="MBJ6361837.1"/>
    </source>
</evidence>
<dbReference type="RefSeq" id="WP_199019390.1">
    <property type="nucleotide sequence ID" value="NZ_JAELUP010000057.1"/>
</dbReference>
<keyword evidence="2" id="KW-1185">Reference proteome</keyword>
<reference evidence="1" key="1">
    <citation type="submission" date="2020-12" db="EMBL/GenBank/DDBJ databases">
        <authorList>
            <person name="Huq M.A."/>
        </authorList>
    </citation>
    <scope>NUCLEOTIDE SEQUENCE</scope>
    <source>
        <strain evidence="1">MAHUQ-46</strain>
    </source>
</reference>
<dbReference type="EMBL" id="JAELUP010000057">
    <property type="protein sequence ID" value="MBJ6361837.1"/>
    <property type="molecule type" value="Genomic_DNA"/>
</dbReference>
<accession>A0A934J7I6</accession>
<gene>
    <name evidence="1" type="ORF">JFN88_11230</name>
</gene>
<organism evidence="1 2">
    <name type="scientific">Paenibacillus roseus</name>
    <dbReference type="NCBI Taxonomy" id="2798579"/>
    <lineage>
        <taxon>Bacteria</taxon>
        <taxon>Bacillati</taxon>
        <taxon>Bacillota</taxon>
        <taxon>Bacilli</taxon>
        <taxon>Bacillales</taxon>
        <taxon>Paenibacillaceae</taxon>
        <taxon>Paenibacillus</taxon>
    </lineage>
</organism>
<protein>
    <submittedName>
        <fullName evidence="1">Uncharacterized protein</fullName>
    </submittedName>
</protein>
<sequence>MSRETIFFNDSYYISDDSYFGIQDLEKIREKFNQSFKKHNIDIIVDKDFTVNRFSVYEDLNYEYDQLDNETIANLNSDLLLNHFFFFPSHKLILLDNKKEQEIGMRMCFVKEGKHGLKVHVFDITNKQYQNISKWTTGEYFGKKLKVMERFEDMYPSYMKIFKQSAERLDKKHFIIYTTQSGWVQGGHRWFYVPVSPVDDYDLIYGEAMDSKYKMRPSKEWSLEEAFIQTWRMLDITDKRITLPLLSYTFLSLITSLMGYNEDDMPKFMICISGNNKALDRQGFANLFCNLYGRKPNIFSLNSMYHLKSDMDKKMLEKKSSKIRDGIFIINADTRPKIIERAIQGLQNYDLENMILVLNNKKLDKEFVLNLDISDLDVSSSHMEHLRNSPDILSACVFYVTENFREVFAHNETSSRKKIGIYLSKQYKHFRKLMERKGIPQEEDKLHMYSCLLVGLDILLNVVKNDRVVFDDKTRNNEVQAYMNEAIQIFQHECAIEDEVIDNENESRNGVLDEKNSEHGREEHLVFLEKLFELLPTPLPRFEEKSENPNILAWRDKKNENILWIKNDVFRFILLSLDNDFDALHKDDQKSMITKYKTRMYEQLRSVEVCVILPVDDKPENEEIMIKTTEKDDYTGRRRKDDNTRKSCVVFKIDLQKALEYLNTPNKSL</sequence>
<dbReference type="Proteomes" id="UP000640274">
    <property type="component" value="Unassembled WGS sequence"/>
</dbReference>
<dbReference type="AlphaFoldDB" id="A0A934J7I6"/>
<evidence type="ECO:0000313" key="2">
    <source>
        <dbReference type="Proteomes" id="UP000640274"/>
    </source>
</evidence>
<name>A0A934J7I6_9BACL</name>
<comment type="caution">
    <text evidence="1">The sequence shown here is derived from an EMBL/GenBank/DDBJ whole genome shotgun (WGS) entry which is preliminary data.</text>
</comment>
<proteinExistence type="predicted"/>